<evidence type="ECO:0000313" key="2">
    <source>
        <dbReference type="EMBL" id="OXU28992.1"/>
    </source>
</evidence>
<comment type="similarity">
    <text evidence="1">Belongs to the histidine acid phosphatase family.</text>
</comment>
<dbReference type="Gene3D" id="3.40.50.1240">
    <property type="entry name" value="Phosphoglycerate mutase-like"/>
    <property type="match status" value="2"/>
</dbReference>
<protein>
    <recommendedName>
        <fullName evidence="4">Venom acid phosphatase Acph-1</fullName>
    </recommendedName>
</protein>
<accession>A0A232FEA3</accession>
<dbReference type="SUPFAM" id="SSF53254">
    <property type="entry name" value="Phosphoglycerate mutase-like"/>
    <property type="match status" value="2"/>
</dbReference>
<dbReference type="GO" id="GO:0016791">
    <property type="term" value="F:phosphatase activity"/>
    <property type="evidence" value="ECO:0007669"/>
    <property type="project" value="TreeGrafter"/>
</dbReference>
<keyword evidence="3" id="KW-1185">Reference proteome</keyword>
<dbReference type="CDD" id="cd07061">
    <property type="entry name" value="HP_HAP_like"/>
    <property type="match status" value="2"/>
</dbReference>
<evidence type="ECO:0008006" key="4">
    <source>
        <dbReference type="Google" id="ProtNLM"/>
    </source>
</evidence>
<comment type="caution">
    <text evidence="2">The sequence shown here is derived from an EMBL/GenBank/DDBJ whole genome shotgun (WGS) entry which is preliminary data.</text>
</comment>
<dbReference type="AlphaFoldDB" id="A0A232FEA3"/>
<evidence type="ECO:0000313" key="3">
    <source>
        <dbReference type="Proteomes" id="UP000215335"/>
    </source>
</evidence>
<dbReference type="InterPro" id="IPR000560">
    <property type="entry name" value="His_Pase_clade-2"/>
</dbReference>
<reference evidence="2 3" key="1">
    <citation type="journal article" date="2017" name="Curr. Biol.">
        <title>The Evolution of Venom by Co-option of Single-Copy Genes.</title>
        <authorList>
            <person name="Martinson E.O."/>
            <person name="Mrinalini"/>
            <person name="Kelkar Y.D."/>
            <person name="Chang C.H."/>
            <person name="Werren J.H."/>
        </authorList>
    </citation>
    <scope>NUCLEOTIDE SEQUENCE [LARGE SCALE GENOMIC DNA]</scope>
    <source>
        <strain evidence="2 3">Alberta</strain>
        <tissue evidence="2">Whole body</tissue>
    </source>
</reference>
<evidence type="ECO:0000256" key="1">
    <source>
        <dbReference type="ARBA" id="ARBA00005375"/>
    </source>
</evidence>
<dbReference type="Pfam" id="PF00328">
    <property type="entry name" value="His_Phos_2"/>
    <property type="match status" value="2"/>
</dbReference>
<dbReference type="STRING" id="543379.A0A232FEA3"/>
<dbReference type="PANTHER" id="PTHR11567">
    <property type="entry name" value="ACID PHOSPHATASE-RELATED"/>
    <property type="match status" value="1"/>
</dbReference>
<gene>
    <name evidence="2" type="ORF">TSAR_015716</name>
</gene>
<dbReference type="InterPro" id="IPR050645">
    <property type="entry name" value="Histidine_acid_phosphatase"/>
</dbReference>
<dbReference type="InterPro" id="IPR029033">
    <property type="entry name" value="His_PPase_superfam"/>
</dbReference>
<sequence>MALEGDLKLELVQVLFRHGARTNSESETRMAMSQYVDPSLHETFGYEQLTNVGKAQAYNLGRILRDHYNNFLSPLYRSDDIYAISSDYDRTKMSLQLVLAGLYPPTPEQTWNENLRWQPIPTHHVPQQADILFKGFDIHKYRSHILPFIKSPEYKEVEKTLKTLNDFFQSKGVDSVERFGFIGVIGVFNILSSHKASKGKLPDWYTDDLYENLRETVSLYFDLLSSTPELCKWQIGPLVRRFFDNVDVKGECTNPRKIYLYSGHELNIAAFTRAHGIKEFRYPNFSSAVILEKLRDSQNRLYVRMLASTGNDDNFRPLKLGNYKEYCPIEEYMKIVKDVIPSDEEIDSIYEGIPNDLKTLHLSDSSFKPKKSSSTSVTIHAARTVYKAEALMVMPQDIDPSLHETFSYEQLTNTQAYNLGRKLRDSYDKFWVHYISRTTSTSTAVITTCAAHDCRSPQIRRRREIFRRNTPVQRSSESNTGIRRFFPKLRNQLAAEIQIYWYPCNIQCLSILHTLIECFGTLPLHMLAWTGDDDNFLPLKLGNYKEYCPIEEYLKIVEYVIPSEEEMNSFYEGIPSHLKTSSFYTRTNAKSEVEMVKPQYIDSSLHETFGYEQLTNVGRAQAYNLGRKLRDRYDNFLGPLYKPDDVYAYSSYNDRTKMSLQLVLAGLYPPTAEQIWNENLRWQPIPTYYVPQKADVLLKANEMHKFKSLLSALEKTPRYKEVEKTCMRLNDFMLSKGVDALERYGILGNIRVYNILYSHKTSKGKLPDWYTDDLLEEFKKDIVLYFNITCSTRELCKWQIGPLVRRFLDNMNVKAETPNPRKIYLYGGHELNIVPYVIAHGIQEFRYPDFSSAVILEKLRDSQNRLYVRMLEWTGNNDTFLTLKLGNGKEYCPIEEYTEIIKDVVPSDAEINSMYDDIPNGLNTL</sequence>
<name>A0A232FEA3_9HYME</name>
<organism evidence="2 3">
    <name type="scientific">Trichomalopsis sarcophagae</name>
    <dbReference type="NCBI Taxonomy" id="543379"/>
    <lineage>
        <taxon>Eukaryota</taxon>
        <taxon>Metazoa</taxon>
        <taxon>Ecdysozoa</taxon>
        <taxon>Arthropoda</taxon>
        <taxon>Hexapoda</taxon>
        <taxon>Insecta</taxon>
        <taxon>Pterygota</taxon>
        <taxon>Neoptera</taxon>
        <taxon>Endopterygota</taxon>
        <taxon>Hymenoptera</taxon>
        <taxon>Apocrita</taxon>
        <taxon>Proctotrupomorpha</taxon>
        <taxon>Chalcidoidea</taxon>
        <taxon>Pteromalidae</taxon>
        <taxon>Pteromalinae</taxon>
        <taxon>Trichomalopsis</taxon>
    </lineage>
</organism>
<dbReference type="Proteomes" id="UP000215335">
    <property type="component" value="Unassembled WGS sequence"/>
</dbReference>
<proteinExistence type="inferred from homology"/>
<dbReference type="PANTHER" id="PTHR11567:SF210">
    <property type="entry name" value="ACID PHOSPHATASE 5-RELATED"/>
    <property type="match status" value="1"/>
</dbReference>
<dbReference type="EMBL" id="NNAY01000350">
    <property type="protein sequence ID" value="OXU28992.1"/>
    <property type="molecule type" value="Genomic_DNA"/>
</dbReference>